<evidence type="ECO:0000256" key="6">
    <source>
        <dbReference type="SAM" id="Phobius"/>
    </source>
</evidence>
<feature type="transmembrane region" description="Helical" evidence="6">
    <location>
        <begin position="351"/>
        <end position="373"/>
    </location>
</feature>
<dbReference type="PANTHER" id="PTHR30250:SF26">
    <property type="entry name" value="PSMA PROTEIN"/>
    <property type="match status" value="1"/>
</dbReference>
<feature type="transmembrane region" description="Helical" evidence="6">
    <location>
        <begin position="52"/>
        <end position="75"/>
    </location>
</feature>
<comment type="caution">
    <text evidence="7">The sequence shown here is derived from an EMBL/GenBank/DDBJ whole genome shotgun (WGS) entry which is preliminary data.</text>
</comment>
<keyword evidence="8" id="KW-1185">Reference proteome</keyword>
<feature type="transmembrane region" description="Helical" evidence="6">
    <location>
        <begin position="446"/>
        <end position="463"/>
    </location>
</feature>
<dbReference type="EMBL" id="AFBR01000068">
    <property type="protein sequence ID" value="EGG52312.1"/>
    <property type="molecule type" value="Genomic_DNA"/>
</dbReference>
<feature type="transmembrane region" description="Helical" evidence="6">
    <location>
        <begin position="469"/>
        <end position="491"/>
    </location>
</feature>
<keyword evidence="4 6" id="KW-1133">Transmembrane helix</keyword>
<feature type="transmembrane region" description="Helical" evidence="6">
    <location>
        <begin position="232"/>
        <end position="249"/>
    </location>
</feature>
<proteinExistence type="predicted"/>
<evidence type="ECO:0000256" key="2">
    <source>
        <dbReference type="ARBA" id="ARBA00022475"/>
    </source>
</evidence>
<dbReference type="GO" id="GO:0005886">
    <property type="term" value="C:plasma membrane"/>
    <property type="evidence" value="ECO:0007669"/>
    <property type="project" value="UniProtKB-SubCell"/>
</dbReference>
<keyword evidence="5 6" id="KW-0472">Membrane</keyword>
<keyword evidence="3 6" id="KW-0812">Transmembrane</keyword>
<dbReference type="eggNOG" id="COG2244">
    <property type="taxonomic scope" value="Bacteria"/>
</dbReference>
<feature type="transmembrane region" description="Helical" evidence="6">
    <location>
        <begin position="190"/>
        <end position="211"/>
    </location>
</feature>
<gene>
    <name evidence="7" type="ORF">HMPREF9442_02424</name>
</gene>
<protein>
    <submittedName>
        <fullName evidence="7">Polysaccharide biosynthesis protein</fullName>
    </submittedName>
</protein>
<feature type="transmembrane region" description="Helical" evidence="6">
    <location>
        <begin position="12"/>
        <end position="32"/>
    </location>
</feature>
<evidence type="ECO:0000256" key="3">
    <source>
        <dbReference type="ARBA" id="ARBA00022692"/>
    </source>
</evidence>
<dbReference type="InterPro" id="IPR050833">
    <property type="entry name" value="Poly_Biosynth_Transport"/>
</dbReference>
<dbReference type="AlphaFoldDB" id="F3QW43"/>
<dbReference type="Proteomes" id="UP000005546">
    <property type="component" value="Unassembled WGS sequence"/>
</dbReference>
<name>F3QW43_9BACT</name>
<evidence type="ECO:0000256" key="1">
    <source>
        <dbReference type="ARBA" id="ARBA00004651"/>
    </source>
</evidence>
<feature type="transmembrane region" description="Helical" evidence="6">
    <location>
        <begin position="410"/>
        <end position="434"/>
    </location>
</feature>
<evidence type="ECO:0000313" key="8">
    <source>
        <dbReference type="Proteomes" id="UP000005546"/>
    </source>
</evidence>
<dbReference type="STRING" id="762982.HMPREF9442_02424"/>
<comment type="subcellular location">
    <subcellularLocation>
        <location evidence="1">Cell membrane</location>
        <topology evidence="1">Multi-pass membrane protein</topology>
    </subcellularLocation>
</comment>
<feature type="transmembrane region" description="Helical" evidence="6">
    <location>
        <begin position="129"/>
        <end position="150"/>
    </location>
</feature>
<evidence type="ECO:0000313" key="7">
    <source>
        <dbReference type="EMBL" id="EGG52312.1"/>
    </source>
</evidence>
<feature type="transmembrane region" description="Helical" evidence="6">
    <location>
        <begin position="162"/>
        <end position="184"/>
    </location>
</feature>
<feature type="transmembrane region" description="Helical" evidence="6">
    <location>
        <begin position="385"/>
        <end position="404"/>
    </location>
</feature>
<dbReference type="OrthoDB" id="5365632at2"/>
<dbReference type="HOGENOM" id="CLU_040798_1_0_10"/>
<reference evidence="7 8" key="1">
    <citation type="submission" date="2011-02" db="EMBL/GenBank/DDBJ databases">
        <authorList>
            <person name="Weinstock G."/>
            <person name="Sodergren E."/>
            <person name="Clifton S."/>
            <person name="Fulton L."/>
            <person name="Fulton B."/>
            <person name="Courtney L."/>
            <person name="Fronick C."/>
            <person name="Harrison M."/>
            <person name="Strong C."/>
            <person name="Farmer C."/>
            <person name="Delahaunty K."/>
            <person name="Markovic C."/>
            <person name="Hall O."/>
            <person name="Minx P."/>
            <person name="Tomlinson C."/>
            <person name="Mitreva M."/>
            <person name="Hou S."/>
            <person name="Chen J."/>
            <person name="Wollam A."/>
            <person name="Pepin K.H."/>
            <person name="Johnson M."/>
            <person name="Bhonagiri V."/>
            <person name="Zhang X."/>
            <person name="Suruliraj S."/>
            <person name="Warren W."/>
            <person name="Chinwalla A."/>
            <person name="Mardis E.R."/>
            <person name="Wilson R.K."/>
        </authorList>
    </citation>
    <scope>NUCLEOTIDE SEQUENCE [LARGE SCALE GENOMIC DNA]</scope>
    <source>
        <strain evidence="7 8">YIT 11841</strain>
    </source>
</reference>
<sequence>MTSPVSTNNRRIAKNTLLLYFRMLLMIGINLYTSRVILQVLGVEDFGINNVVGGVITMLGFLTGSLAGASSRYITYDLGKGDMEIMKKTFGNILSIHLLLAGLVVVIGETIGLWFMTTQLQIPETRETAAFWVYQFSIISFVLSVISVPYNASIIAHEKMSAFAYISIVDAVLKLLIVYLLLVIPYDKLIVYAALFCCIQIFDRIVYSIYCRKHFEETRSKLSFDKKLFKEIFAFAGWTMNGSLAVIGYTQGINVLLNIFFGPAVNAARGIAVQVQNVTRQFCTNFQMALNPQLTKSYATGDYAHMHRLLKVSSKFSFYLMLLISLPLMLEAPLILKWWLGAVPEHTVNFLRLILCTGILFALSNPIITAVHATGKLKKFQLIEGSMLLSIVPVAYLLLRFFRIPPEHVFLVHILVEICTQYVRIRIVLPLIVMPLREYIADVIKPVLKVGILALIIPMLVYCNMNVNIASFLVVCLITACWILLVIYFIGCTKNEQFFVKGKFVAVLDKLKNNFLSVL</sequence>
<feature type="transmembrane region" description="Helical" evidence="6">
    <location>
        <begin position="96"/>
        <end position="117"/>
    </location>
</feature>
<evidence type="ECO:0000256" key="5">
    <source>
        <dbReference type="ARBA" id="ARBA00023136"/>
    </source>
</evidence>
<feature type="transmembrane region" description="Helical" evidence="6">
    <location>
        <begin position="316"/>
        <end position="339"/>
    </location>
</feature>
<keyword evidence="2" id="KW-1003">Cell membrane</keyword>
<accession>F3QW43</accession>
<organism evidence="7 8">
    <name type="scientific">Paraprevotella xylaniphila YIT 11841</name>
    <dbReference type="NCBI Taxonomy" id="762982"/>
    <lineage>
        <taxon>Bacteria</taxon>
        <taxon>Pseudomonadati</taxon>
        <taxon>Bacteroidota</taxon>
        <taxon>Bacteroidia</taxon>
        <taxon>Bacteroidales</taxon>
        <taxon>Prevotellaceae</taxon>
        <taxon>Paraprevotella</taxon>
    </lineage>
</organism>
<dbReference type="PANTHER" id="PTHR30250">
    <property type="entry name" value="PST FAMILY PREDICTED COLANIC ACID TRANSPORTER"/>
    <property type="match status" value="1"/>
</dbReference>
<evidence type="ECO:0000256" key="4">
    <source>
        <dbReference type="ARBA" id="ARBA00022989"/>
    </source>
</evidence>